<sequence length="115" mass="12173">MEKKQKRERDALQLATSEDRSFTRVGSFRPTSALLSFQASLAERLIDPQSTMLTEPLSSAGDTRQSANGVTQAQIASSTPASPSNLAGAIPRPRPSPSITDRQVSGNPLCSATDG</sequence>
<evidence type="ECO:0000313" key="2">
    <source>
        <dbReference type="EMBL" id="VDP95505.1"/>
    </source>
</evidence>
<feature type="region of interest" description="Disordered" evidence="1">
    <location>
        <begin position="1"/>
        <end position="22"/>
    </location>
</feature>
<accession>A0A3P8J6J1</accession>
<dbReference type="OrthoDB" id="10070446at2759"/>
<evidence type="ECO:0000313" key="3">
    <source>
        <dbReference type="Proteomes" id="UP000272942"/>
    </source>
</evidence>
<organism evidence="2 3">
    <name type="scientific">Echinostoma caproni</name>
    <dbReference type="NCBI Taxonomy" id="27848"/>
    <lineage>
        <taxon>Eukaryota</taxon>
        <taxon>Metazoa</taxon>
        <taxon>Spiralia</taxon>
        <taxon>Lophotrochozoa</taxon>
        <taxon>Platyhelminthes</taxon>
        <taxon>Trematoda</taxon>
        <taxon>Digenea</taxon>
        <taxon>Plagiorchiida</taxon>
        <taxon>Echinostomata</taxon>
        <taxon>Echinostomatoidea</taxon>
        <taxon>Echinostomatidae</taxon>
        <taxon>Echinostoma</taxon>
    </lineage>
</organism>
<dbReference type="EMBL" id="UZAN01074257">
    <property type="protein sequence ID" value="VDP95505.1"/>
    <property type="molecule type" value="Genomic_DNA"/>
</dbReference>
<protein>
    <submittedName>
        <fullName evidence="2">Uncharacterized protein</fullName>
    </submittedName>
</protein>
<feature type="compositionally biased region" description="Polar residues" evidence="1">
    <location>
        <begin position="97"/>
        <end position="115"/>
    </location>
</feature>
<dbReference type="AlphaFoldDB" id="A0A3P8J6J1"/>
<feature type="compositionally biased region" description="Polar residues" evidence="1">
    <location>
        <begin position="54"/>
        <end position="85"/>
    </location>
</feature>
<evidence type="ECO:0000256" key="1">
    <source>
        <dbReference type="SAM" id="MobiDB-lite"/>
    </source>
</evidence>
<name>A0A3P8J6J1_9TREM</name>
<reference evidence="2 3" key="1">
    <citation type="submission" date="2018-11" db="EMBL/GenBank/DDBJ databases">
        <authorList>
            <consortium name="Pathogen Informatics"/>
        </authorList>
    </citation>
    <scope>NUCLEOTIDE SEQUENCE [LARGE SCALE GENOMIC DNA]</scope>
    <source>
        <strain evidence="2 3">Egypt</strain>
    </source>
</reference>
<gene>
    <name evidence="2" type="ORF">ECPE_LOCUS18066</name>
</gene>
<proteinExistence type="predicted"/>
<keyword evidence="3" id="KW-1185">Reference proteome</keyword>
<feature type="region of interest" description="Disordered" evidence="1">
    <location>
        <begin position="54"/>
        <end position="115"/>
    </location>
</feature>
<dbReference type="Proteomes" id="UP000272942">
    <property type="component" value="Unassembled WGS sequence"/>
</dbReference>